<keyword evidence="1" id="KW-1133">Transmembrane helix</keyword>
<feature type="transmembrane region" description="Helical" evidence="1">
    <location>
        <begin position="57"/>
        <end position="80"/>
    </location>
</feature>
<gene>
    <name evidence="2" type="ORF">DRF65_10570</name>
</gene>
<evidence type="ECO:0000313" key="2">
    <source>
        <dbReference type="EMBL" id="REC62525.1"/>
    </source>
</evidence>
<dbReference type="RefSeq" id="WP_115970721.1">
    <property type="nucleotide sequence ID" value="NZ_QNVT01000008.1"/>
</dbReference>
<dbReference type="Proteomes" id="UP000256686">
    <property type="component" value="Unassembled WGS sequence"/>
</dbReference>
<dbReference type="EMBL" id="QNVT01000008">
    <property type="protein sequence ID" value="REC62525.1"/>
    <property type="molecule type" value="Genomic_DNA"/>
</dbReference>
<sequence>MKNFFASKWALIITFLIFLSIGYFITVLSNWMLFQYYKYINHPTTFDVSTTGQIGDTIGGTTGPFIALIAGFLTFIAFWAQLRANNQVQEQFKIQQFESQYFEMIKLHKENISEMKITGYSYLTSTTRDTCDNLNETITKTQIERIVDGRKTFVSMVKELNACLSFCKIIGSTLQVPEDKVLQIGYKLFFFGSFSKLVKEDKYEIFIQKCKDQLKEIRREHKESFGEKNEFTTGPDKSNKIELHIKYAPFTGHESRLAHYYRHLFSTVKFVVKKEKEGLFNYKQSREYLKILRAQMSNDEQLLLYHNYISGIGEDWEKKENLFLSKYRMLHNLPIDRVRHIQNPRLHFAKEIINIKLQSVKNDPMFEWGDS</sequence>
<dbReference type="InterPro" id="IPR031709">
    <property type="entry name" value="PutAbiC"/>
</dbReference>
<keyword evidence="1" id="KW-0472">Membrane</keyword>
<dbReference type="AlphaFoldDB" id="A0A3D9C9G9"/>
<organism evidence="2 3">
    <name type="scientific">Chryseobacterium pennae</name>
    <dbReference type="NCBI Taxonomy" id="2258962"/>
    <lineage>
        <taxon>Bacteria</taxon>
        <taxon>Pseudomonadati</taxon>
        <taxon>Bacteroidota</taxon>
        <taxon>Flavobacteriia</taxon>
        <taxon>Flavobacteriales</taxon>
        <taxon>Weeksellaceae</taxon>
        <taxon>Chryseobacterium group</taxon>
        <taxon>Chryseobacterium</taxon>
    </lineage>
</organism>
<reference evidence="3" key="1">
    <citation type="submission" date="2018-06" db="EMBL/GenBank/DDBJ databases">
        <authorList>
            <person name="Lum Nde A."/>
            <person name="Hugo C."/>
        </authorList>
    </citation>
    <scope>NUCLEOTIDE SEQUENCE [LARGE SCALE GENOMIC DNA]</scope>
    <source>
        <strain evidence="3">1_F178</strain>
    </source>
</reference>
<accession>A0A3D9C9G9</accession>
<name>A0A3D9C9G9_9FLAO</name>
<feature type="transmembrane region" description="Helical" evidence="1">
    <location>
        <begin position="12"/>
        <end position="37"/>
    </location>
</feature>
<proteinExistence type="predicted"/>
<keyword evidence="1" id="KW-0812">Transmembrane</keyword>
<comment type="caution">
    <text evidence="2">The sequence shown here is derived from an EMBL/GenBank/DDBJ whole genome shotgun (WGS) entry which is preliminary data.</text>
</comment>
<keyword evidence="3" id="KW-1185">Reference proteome</keyword>
<evidence type="ECO:0008006" key="4">
    <source>
        <dbReference type="Google" id="ProtNLM"/>
    </source>
</evidence>
<dbReference type="Pfam" id="PF16872">
    <property type="entry name" value="putAbiC"/>
    <property type="match status" value="1"/>
</dbReference>
<evidence type="ECO:0000313" key="3">
    <source>
        <dbReference type="Proteomes" id="UP000256686"/>
    </source>
</evidence>
<evidence type="ECO:0000256" key="1">
    <source>
        <dbReference type="SAM" id="Phobius"/>
    </source>
</evidence>
<protein>
    <recommendedName>
        <fullName evidence="4">Phage abortive infection protein</fullName>
    </recommendedName>
</protein>